<comment type="caution">
    <text evidence="1">The sequence shown here is derived from an EMBL/GenBank/DDBJ whole genome shotgun (WGS) entry which is preliminary data.</text>
</comment>
<evidence type="ECO:0000313" key="1">
    <source>
        <dbReference type="EMBL" id="GAG46064.1"/>
    </source>
</evidence>
<protein>
    <submittedName>
        <fullName evidence="1">Uncharacterized protein</fullName>
    </submittedName>
</protein>
<gene>
    <name evidence="1" type="ORF">S01H1_81907</name>
</gene>
<accession>X0XSA8</accession>
<name>X0XSA8_9ZZZZ</name>
<feature type="non-terminal residue" evidence="1">
    <location>
        <position position="68"/>
    </location>
</feature>
<organism evidence="1">
    <name type="scientific">marine sediment metagenome</name>
    <dbReference type="NCBI Taxonomy" id="412755"/>
    <lineage>
        <taxon>unclassified sequences</taxon>
        <taxon>metagenomes</taxon>
        <taxon>ecological metagenomes</taxon>
    </lineage>
</organism>
<proteinExistence type="predicted"/>
<dbReference type="EMBL" id="BARS01055477">
    <property type="protein sequence ID" value="GAG46064.1"/>
    <property type="molecule type" value="Genomic_DNA"/>
</dbReference>
<sequence>MLDEMKPGWFPVSGGVRVGRVVELGLCMLFYGFEVLGLINASVSVVDGELDEHKMMVGLYLLCFGVVG</sequence>
<reference evidence="1" key="1">
    <citation type="journal article" date="2014" name="Front. Microbiol.">
        <title>High frequency of phylogenetically diverse reductive dehalogenase-homologous genes in deep subseafloor sedimentary metagenomes.</title>
        <authorList>
            <person name="Kawai M."/>
            <person name="Futagami T."/>
            <person name="Toyoda A."/>
            <person name="Takaki Y."/>
            <person name="Nishi S."/>
            <person name="Hori S."/>
            <person name="Arai W."/>
            <person name="Tsubouchi T."/>
            <person name="Morono Y."/>
            <person name="Uchiyama I."/>
            <person name="Ito T."/>
            <person name="Fujiyama A."/>
            <person name="Inagaki F."/>
            <person name="Takami H."/>
        </authorList>
    </citation>
    <scope>NUCLEOTIDE SEQUENCE</scope>
    <source>
        <strain evidence="1">Expedition CK06-06</strain>
    </source>
</reference>
<dbReference type="AlphaFoldDB" id="X0XSA8"/>